<dbReference type="GO" id="GO:0000122">
    <property type="term" value="P:negative regulation of transcription by RNA polymerase II"/>
    <property type="evidence" value="ECO:0000318"/>
    <property type="project" value="GO_Central"/>
</dbReference>
<dbReference type="Gene3D" id="3.30.50.10">
    <property type="entry name" value="Erythroid Transcription Factor GATA-1, subunit A"/>
    <property type="match status" value="2"/>
</dbReference>
<dbReference type="PROSITE" id="PS50114">
    <property type="entry name" value="GATA_ZN_FINGER_2"/>
    <property type="match status" value="2"/>
</dbReference>
<feature type="region of interest" description="Disordered" evidence="10">
    <location>
        <begin position="522"/>
        <end position="565"/>
    </location>
</feature>
<proteinExistence type="predicted"/>
<organism evidence="12 13">
    <name type="scientific">Sclerotinia sclerotiorum (strain ATCC 18683 / 1980 / Ss-1)</name>
    <name type="common">White mold</name>
    <name type="synonym">Whetzelinia sclerotiorum</name>
    <dbReference type="NCBI Taxonomy" id="665079"/>
    <lineage>
        <taxon>Eukaryota</taxon>
        <taxon>Fungi</taxon>
        <taxon>Dikarya</taxon>
        <taxon>Ascomycota</taxon>
        <taxon>Pezizomycotina</taxon>
        <taxon>Leotiomycetes</taxon>
        <taxon>Helotiales</taxon>
        <taxon>Sclerotiniaceae</taxon>
        <taxon>Sclerotinia</taxon>
    </lineage>
</organism>
<dbReference type="InterPro" id="IPR013088">
    <property type="entry name" value="Znf_NHR/GATA"/>
</dbReference>
<dbReference type="GO" id="GO:0034757">
    <property type="term" value="P:negative regulation of iron ion transport"/>
    <property type="evidence" value="ECO:0007669"/>
    <property type="project" value="UniProtKB-ARBA"/>
</dbReference>
<protein>
    <recommendedName>
        <fullName evidence="11">GATA-type domain-containing protein</fullName>
    </recommendedName>
</protein>
<dbReference type="CDD" id="cd00202">
    <property type="entry name" value="ZnF_GATA"/>
    <property type="match status" value="2"/>
</dbReference>
<dbReference type="STRING" id="665079.A7ET68"/>
<evidence type="ECO:0000256" key="3">
    <source>
        <dbReference type="ARBA" id="ARBA00022737"/>
    </source>
</evidence>
<dbReference type="GO" id="GO:0045944">
    <property type="term" value="P:positive regulation of transcription by RNA polymerase II"/>
    <property type="evidence" value="ECO:0000318"/>
    <property type="project" value="GO_Central"/>
</dbReference>
<feature type="compositionally biased region" description="Polar residues" evidence="10">
    <location>
        <begin position="57"/>
        <end position="68"/>
    </location>
</feature>
<feature type="compositionally biased region" description="Basic and acidic residues" evidence="10">
    <location>
        <begin position="554"/>
        <end position="565"/>
    </location>
</feature>
<keyword evidence="6" id="KW-0805">Transcription regulation</keyword>
<reference evidence="13" key="1">
    <citation type="journal article" date="2011" name="PLoS Genet.">
        <title>Genomic analysis of the necrotrophic fungal pathogens Sclerotinia sclerotiorum and Botrytis cinerea.</title>
        <authorList>
            <person name="Amselem J."/>
            <person name="Cuomo C.A."/>
            <person name="van Kan J.A."/>
            <person name="Viaud M."/>
            <person name="Benito E.P."/>
            <person name="Couloux A."/>
            <person name="Coutinho P.M."/>
            <person name="de Vries R.P."/>
            <person name="Dyer P.S."/>
            <person name="Fillinger S."/>
            <person name="Fournier E."/>
            <person name="Gout L."/>
            <person name="Hahn M."/>
            <person name="Kohn L."/>
            <person name="Lapalu N."/>
            <person name="Plummer K.M."/>
            <person name="Pradier J.M."/>
            <person name="Quevillon E."/>
            <person name="Sharon A."/>
            <person name="Simon A."/>
            <person name="ten Have A."/>
            <person name="Tudzynski B."/>
            <person name="Tudzynski P."/>
            <person name="Wincker P."/>
            <person name="Andrew M."/>
            <person name="Anthouard V."/>
            <person name="Beever R.E."/>
            <person name="Beffa R."/>
            <person name="Benoit I."/>
            <person name="Bouzid O."/>
            <person name="Brault B."/>
            <person name="Chen Z."/>
            <person name="Choquer M."/>
            <person name="Collemare J."/>
            <person name="Cotton P."/>
            <person name="Danchin E.G."/>
            <person name="Da Silva C."/>
            <person name="Gautier A."/>
            <person name="Giraud C."/>
            <person name="Giraud T."/>
            <person name="Gonzalez C."/>
            <person name="Grossetete S."/>
            <person name="Guldener U."/>
            <person name="Henrissat B."/>
            <person name="Howlett B.J."/>
            <person name="Kodira C."/>
            <person name="Kretschmer M."/>
            <person name="Lappartient A."/>
            <person name="Leroch M."/>
            <person name="Levis C."/>
            <person name="Mauceli E."/>
            <person name="Neuveglise C."/>
            <person name="Oeser B."/>
            <person name="Pearson M."/>
            <person name="Poulain J."/>
            <person name="Poussereau N."/>
            <person name="Quesneville H."/>
            <person name="Rascle C."/>
            <person name="Schumacher J."/>
            <person name="Segurens B."/>
            <person name="Sexton A."/>
            <person name="Silva E."/>
            <person name="Sirven C."/>
            <person name="Soanes D.M."/>
            <person name="Talbot N.J."/>
            <person name="Templeton M."/>
            <person name="Yandava C."/>
            <person name="Yarden O."/>
            <person name="Zeng Q."/>
            <person name="Rollins J.A."/>
            <person name="Lebrun M.H."/>
            <person name="Dickman M."/>
        </authorList>
    </citation>
    <scope>NUCLEOTIDE SEQUENCE [LARGE SCALE GENOMIC DNA]</scope>
    <source>
        <strain evidence="13">ATCC 18683 / 1980 / Ss-1</strain>
    </source>
</reference>
<dbReference type="GO" id="GO:0000981">
    <property type="term" value="F:DNA-binding transcription factor activity, RNA polymerase II-specific"/>
    <property type="evidence" value="ECO:0000318"/>
    <property type="project" value="GO_Central"/>
</dbReference>
<dbReference type="GeneID" id="5486607"/>
<dbReference type="PANTHER" id="PTHR10071:SF335">
    <property type="entry name" value="IRON-SENSING TRANSCRIPTIONAL REPRESSOR-RELATED"/>
    <property type="match status" value="1"/>
</dbReference>
<evidence type="ECO:0000256" key="10">
    <source>
        <dbReference type="SAM" id="MobiDB-lite"/>
    </source>
</evidence>
<keyword evidence="2" id="KW-0479">Metal-binding</keyword>
<evidence type="ECO:0000259" key="11">
    <source>
        <dbReference type="PROSITE" id="PS50114"/>
    </source>
</evidence>
<feature type="compositionally biased region" description="Low complexity" evidence="10">
    <location>
        <begin position="522"/>
        <end position="551"/>
    </location>
</feature>
<dbReference type="PROSITE" id="PS00344">
    <property type="entry name" value="GATA_ZN_FINGER_1"/>
    <property type="match status" value="2"/>
</dbReference>
<accession>A7ET68</accession>
<dbReference type="RefSeq" id="XP_001590783.1">
    <property type="nucleotide sequence ID" value="XM_001590733.1"/>
</dbReference>
<dbReference type="InParanoid" id="A7ET68"/>
<feature type="region of interest" description="Disordered" evidence="10">
    <location>
        <begin position="1"/>
        <end position="110"/>
    </location>
</feature>
<feature type="compositionally biased region" description="Polar residues" evidence="10">
    <location>
        <begin position="431"/>
        <end position="447"/>
    </location>
</feature>
<feature type="compositionally biased region" description="Polar residues" evidence="10">
    <location>
        <begin position="387"/>
        <end position="397"/>
    </location>
</feature>
<keyword evidence="5" id="KW-0862">Zinc</keyword>
<keyword evidence="13" id="KW-1185">Reference proteome</keyword>
<name>A7ET68_SCLS1</name>
<dbReference type="GO" id="GO:0008270">
    <property type="term" value="F:zinc ion binding"/>
    <property type="evidence" value="ECO:0007669"/>
    <property type="project" value="UniProtKB-KW"/>
</dbReference>
<dbReference type="SUPFAM" id="SSF57716">
    <property type="entry name" value="Glucocorticoid receptor-like (DNA-binding domain)"/>
    <property type="match status" value="2"/>
</dbReference>
<dbReference type="InterPro" id="IPR000679">
    <property type="entry name" value="Znf_GATA"/>
</dbReference>
<dbReference type="FunFam" id="3.30.50.10:FF:000007">
    <property type="entry name" value="Nitrogen regulatory AreA, N-terminal"/>
    <property type="match status" value="1"/>
</dbReference>
<feature type="region of interest" description="Disordered" evidence="10">
    <location>
        <begin position="148"/>
        <end position="184"/>
    </location>
</feature>
<dbReference type="EMBL" id="CH476631">
    <property type="protein sequence ID" value="EDN92660.1"/>
    <property type="molecule type" value="Genomic_DNA"/>
</dbReference>
<dbReference type="FunFam" id="3.30.50.10:FF:000039">
    <property type="entry name" value="Siderophore transcription factor SreA"/>
    <property type="match status" value="1"/>
</dbReference>
<dbReference type="PRINTS" id="PR00619">
    <property type="entry name" value="GATAZNFINGER"/>
</dbReference>
<dbReference type="InterPro" id="IPR039355">
    <property type="entry name" value="Transcription_factor_GATA"/>
</dbReference>
<feature type="compositionally biased region" description="Low complexity" evidence="10">
    <location>
        <begin position="23"/>
        <end position="32"/>
    </location>
</feature>
<keyword evidence="7" id="KW-0804">Transcription</keyword>
<evidence type="ECO:0000256" key="7">
    <source>
        <dbReference type="ARBA" id="ARBA00023163"/>
    </source>
</evidence>
<dbReference type="OMA" id="CYRPTTM"/>
<dbReference type="GO" id="GO:0006879">
    <property type="term" value="P:intracellular iron ion homeostasis"/>
    <property type="evidence" value="ECO:0007669"/>
    <property type="project" value="UniProtKB-ARBA"/>
</dbReference>
<dbReference type="KEGG" id="ssl:SS1G_08523"/>
<dbReference type="GO" id="GO:0005634">
    <property type="term" value="C:nucleus"/>
    <property type="evidence" value="ECO:0000318"/>
    <property type="project" value="GO_Central"/>
</dbReference>
<dbReference type="Pfam" id="PF00320">
    <property type="entry name" value="GATA"/>
    <property type="match status" value="2"/>
</dbReference>
<feature type="compositionally biased region" description="Basic and acidic residues" evidence="10">
    <location>
        <begin position="347"/>
        <end position="358"/>
    </location>
</feature>
<dbReference type="eggNOG" id="KOG1601">
    <property type="taxonomic scope" value="Eukaryota"/>
</dbReference>
<feature type="compositionally biased region" description="Polar residues" evidence="10">
    <location>
        <begin position="404"/>
        <end position="417"/>
    </location>
</feature>
<dbReference type="GO" id="GO:0000978">
    <property type="term" value="F:RNA polymerase II cis-regulatory region sequence-specific DNA binding"/>
    <property type="evidence" value="ECO:0000318"/>
    <property type="project" value="GO_Central"/>
</dbReference>
<evidence type="ECO:0000256" key="1">
    <source>
        <dbReference type="ARBA" id="ARBA00004123"/>
    </source>
</evidence>
<evidence type="ECO:0000313" key="13">
    <source>
        <dbReference type="Proteomes" id="UP000001312"/>
    </source>
</evidence>
<feature type="region of interest" description="Disordered" evidence="10">
    <location>
        <begin position="230"/>
        <end position="259"/>
    </location>
</feature>
<evidence type="ECO:0000256" key="8">
    <source>
        <dbReference type="ARBA" id="ARBA00023242"/>
    </source>
</evidence>
<feature type="compositionally biased region" description="Polar residues" evidence="10">
    <location>
        <begin position="463"/>
        <end position="473"/>
    </location>
</feature>
<feature type="region of interest" description="Disordered" evidence="10">
    <location>
        <begin position="321"/>
        <end position="475"/>
    </location>
</feature>
<keyword evidence="8" id="KW-0539">Nucleus</keyword>
<feature type="compositionally biased region" description="Low complexity" evidence="10">
    <location>
        <begin position="170"/>
        <end position="181"/>
    </location>
</feature>
<evidence type="ECO:0000256" key="2">
    <source>
        <dbReference type="ARBA" id="ARBA00022723"/>
    </source>
</evidence>
<dbReference type="SMART" id="SM00401">
    <property type="entry name" value="ZnF_GATA"/>
    <property type="match status" value="2"/>
</dbReference>
<keyword evidence="3" id="KW-0677">Repeat</keyword>
<sequence length="749" mass="80990">MCCALGTTPLTGFKSDHPFSDMSNRSSSSPQQRRQEVIPVRTAIAPRGLKSKEEFENATNSSVYNNQRQQERDYTYGNPSDAEYNNSLERSQRESSQASAPASSPSIEQIQTGQICSNCGTTRTPLWRRSPQGATICNACGLYQKARNASRPTNLKRPPTTAPIGHQGDSRASPSASGSMSLPTAGATYVSADQTSTGTCPGGGRCNGTGGAEGCGGCPAFNNRVSKTAHFTSCQDRQPTQTPQPQNDQPTDAPSPIDIASLPLQTQNTTVVVACQNCGTTITPLWRRDESGHTICNACGLYYKLHGVHRPVTMKKSIIKRRKRVVPAVQGSQASSYETSSAIDSPESDRASPEEAVERGTMNPDGSVNLGLRSRNDPGRALPEPIRTQNGQHQQHPPSDLGAYTSNLNYQGQNLDSLTDDNRLPPMASYPSPSQHRLSVSPNNYLSPSRKRSFSATEMDPSNAPTSESTYASTVPKRLSSIKSILNHGFPNSDSEINPESDLSFRRGTDSLRLSPSRYSAAASPSLSTVGPATHSASPSGSGAGSALNSAKDPASESDRAKAERRELLQREAEKMREDLKAKERELAELGTGVTLGWQEARGLSLGYIHSTESIFGSGSAGCTNLQPPCICGNKYRDVIIGRIRCIKEVQAGQKEMEQNRNKCSLYKPDLLGIRNFRTNKWMVAEVEFATEKLMQHQGAAADMNEVLFELGFAREEISNWGLRMRCAMGLNLFCAPSSICFSVCGDHC</sequence>
<evidence type="ECO:0000256" key="5">
    <source>
        <dbReference type="ARBA" id="ARBA00022833"/>
    </source>
</evidence>
<dbReference type="HOGENOM" id="CLU_021761_1_0_1"/>
<dbReference type="AlphaFoldDB" id="A7ET68"/>
<feature type="domain" description="GATA-type" evidence="11">
    <location>
        <begin position="110"/>
        <end position="157"/>
    </location>
</feature>
<evidence type="ECO:0000256" key="6">
    <source>
        <dbReference type="ARBA" id="ARBA00023015"/>
    </source>
</evidence>
<feature type="domain" description="GATA-type" evidence="11">
    <location>
        <begin position="275"/>
        <end position="322"/>
    </location>
</feature>
<dbReference type="PANTHER" id="PTHR10071">
    <property type="entry name" value="TRANSCRIPTION FACTOR GATA FAMILY MEMBER"/>
    <property type="match status" value="1"/>
</dbReference>
<dbReference type="Proteomes" id="UP000001312">
    <property type="component" value="Unassembled WGS sequence"/>
</dbReference>
<feature type="compositionally biased region" description="Polar residues" evidence="10">
    <location>
        <begin position="330"/>
        <end position="343"/>
    </location>
</feature>
<evidence type="ECO:0000256" key="4">
    <source>
        <dbReference type="ARBA" id="ARBA00022771"/>
    </source>
</evidence>
<comment type="subcellular location">
    <subcellularLocation>
        <location evidence="1">Nucleus</location>
    </subcellularLocation>
</comment>
<dbReference type="SMR" id="A7ET68"/>
<evidence type="ECO:0000313" key="12">
    <source>
        <dbReference type="EMBL" id="EDN92660.1"/>
    </source>
</evidence>
<feature type="compositionally biased region" description="Low complexity" evidence="10">
    <location>
        <begin position="235"/>
        <end position="254"/>
    </location>
</feature>
<feature type="compositionally biased region" description="Low complexity" evidence="10">
    <location>
        <begin position="94"/>
        <end position="110"/>
    </location>
</feature>
<evidence type="ECO:0000256" key="9">
    <source>
        <dbReference type="PROSITE-ProRule" id="PRU00094"/>
    </source>
</evidence>
<feature type="region of interest" description="Disordered" evidence="10">
    <location>
        <begin position="489"/>
        <end position="508"/>
    </location>
</feature>
<gene>
    <name evidence="12" type="ORF">SS1G_08523</name>
</gene>
<keyword evidence="4 9" id="KW-0863">Zinc-finger</keyword>